<dbReference type="EMBL" id="MCOG01000397">
    <property type="protein sequence ID" value="ORY10151.1"/>
    <property type="molecule type" value="Genomic_DNA"/>
</dbReference>
<organism evidence="1 2">
    <name type="scientific">Neocallimastix californiae</name>
    <dbReference type="NCBI Taxonomy" id="1754190"/>
    <lineage>
        <taxon>Eukaryota</taxon>
        <taxon>Fungi</taxon>
        <taxon>Fungi incertae sedis</taxon>
        <taxon>Chytridiomycota</taxon>
        <taxon>Chytridiomycota incertae sedis</taxon>
        <taxon>Neocallimastigomycetes</taxon>
        <taxon>Neocallimastigales</taxon>
        <taxon>Neocallimastigaceae</taxon>
        <taxon>Neocallimastix</taxon>
    </lineage>
</organism>
<protein>
    <submittedName>
        <fullName evidence="1">Uncharacterized protein</fullName>
    </submittedName>
</protein>
<dbReference type="AlphaFoldDB" id="A0A1Y1ZIT4"/>
<evidence type="ECO:0000313" key="1">
    <source>
        <dbReference type="EMBL" id="ORY10151.1"/>
    </source>
</evidence>
<comment type="caution">
    <text evidence="1">The sequence shown here is derived from an EMBL/GenBank/DDBJ whole genome shotgun (WGS) entry which is preliminary data.</text>
</comment>
<evidence type="ECO:0000313" key="2">
    <source>
        <dbReference type="Proteomes" id="UP000193920"/>
    </source>
</evidence>
<sequence>MNDQALKEVIYSLFNRRWDDDLSDEEEERFQNLYDSTVEKYSWEQVFDVIDQYMRDSCLTSQTIVNFVNLFWEYNCETPRKISDPYRFLGYLYYRVDSKPWHYDCAEVYEGLVYNLLSGEDDFAHNPFYNYDYIPEEDPGLVAEIEKLKKENV</sequence>
<accession>A0A1Y1ZIT4</accession>
<reference evidence="1 2" key="1">
    <citation type="submission" date="2016-08" db="EMBL/GenBank/DDBJ databases">
        <title>A Parts List for Fungal Cellulosomes Revealed by Comparative Genomics.</title>
        <authorList>
            <consortium name="DOE Joint Genome Institute"/>
            <person name="Haitjema C.H."/>
            <person name="Gilmore S.P."/>
            <person name="Henske J.K."/>
            <person name="Solomon K.V."/>
            <person name="De Groot R."/>
            <person name="Kuo A."/>
            <person name="Mondo S.J."/>
            <person name="Salamov A.A."/>
            <person name="Labutti K."/>
            <person name="Zhao Z."/>
            <person name="Chiniquy J."/>
            <person name="Barry K."/>
            <person name="Brewer H.M."/>
            <person name="Purvine S.O."/>
            <person name="Wright A.T."/>
            <person name="Boxma B."/>
            <person name="Van Alen T."/>
            <person name="Hackstein J.H."/>
            <person name="Baker S.E."/>
            <person name="Grigoriev I.V."/>
            <person name="O'Malley M.A."/>
        </authorList>
    </citation>
    <scope>NUCLEOTIDE SEQUENCE [LARGE SCALE GENOMIC DNA]</scope>
    <source>
        <strain evidence="1 2">G1</strain>
    </source>
</reference>
<dbReference type="OrthoDB" id="10289619at2759"/>
<gene>
    <name evidence="1" type="ORF">LY90DRAFT_196162</name>
</gene>
<proteinExistence type="predicted"/>
<name>A0A1Y1ZIT4_9FUNG</name>
<dbReference type="Proteomes" id="UP000193920">
    <property type="component" value="Unassembled WGS sequence"/>
</dbReference>
<keyword evidence="2" id="KW-1185">Reference proteome</keyword>